<proteinExistence type="predicted"/>
<protein>
    <submittedName>
        <fullName evidence="1">FbpB family small basic protein</fullName>
    </submittedName>
</protein>
<name>A0ABS9GUX5_9BACL</name>
<gene>
    <name evidence="1" type="ORF">L2716_02050</name>
</gene>
<dbReference type="Pfam" id="PF13040">
    <property type="entry name" value="Fur_reg_FbpB"/>
    <property type="match status" value="1"/>
</dbReference>
<dbReference type="Proteomes" id="UP001649381">
    <property type="component" value="Unassembled WGS sequence"/>
</dbReference>
<keyword evidence="2" id="KW-1185">Reference proteome</keyword>
<comment type="caution">
    <text evidence="1">The sequence shown here is derived from an EMBL/GenBank/DDBJ whole genome shotgun (WGS) entry which is preliminary data.</text>
</comment>
<reference evidence="1 2" key="1">
    <citation type="submission" date="2022-01" db="EMBL/GenBank/DDBJ databases">
        <title>Alkalihalobacillus sp. EGI L200015, a novel bacterium isolated from a salt lake sediment.</title>
        <authorList>
            <person name="Gao L."/>
            <person name="Fang B.-Z."/>
            <person name="Li W.-J."/>
        </authorList>
    </citation>
    <scope>NUCLEOTIDE SEQUENCE [LARGE SCALE GENOMIC DNA]</scope>
    <source>
        <strain evidence="1 2">KCTC 12718</strain>
    </source>
</reference>
<evidence type="ECO:0000313" key="1">
    <source>
        <dbReference type="EMBL" id="MCF6136494.1"/>
    </source>
</evidence>
<dbReference type="RefSeq" id="WP_236331295.1">
    <property type="nucleotide sequence ID" value="NZ_JAKIJS010000001.1"/>
</dbReference>
<organism evidence="1 2">
    <name type="scientific">Pseudalkalibacillus berkeleyi</name>
    <dbReference type="NCBI Taxonomy" id="1069813"/>
    <lineage>
        <taxon>Bacteria</taxon>
        <taxon>Bacillati</taxon>
        <taxon>Bacillota</taxon>
        <taxon>Bacilli</taxon>
        <taxon>Bacillales</taxon>
        <taxon>Fictibacillaceae</taxon>
        <taxon>Pseudalkalibacillus</taxon>
    </lineage>
</organism>
<dbReference type="EMBL" id="JAKIJS010000001">
    <property type="protein sequence ID" value="MCF6136494.1"/>
    <property type="molecule type" value="Genomic_DNA"/>
</dbReference>
<accession>A0ABS9GUX5</accession>
<sequence>MGKRKTSFEELFIQNRDKLINDPKEMEKIEKKIEKKQLDKSS</sequence>
<dbReference type="InterPro" id="IPR025004">
    <property type="entry name" value="SenN/SenS"/>
</dbReference>
<evidence type="ECO:0000313" key="2">
    <source>
        <dbReference type="Proteomes" id="UP001649381"/>
    </source>
</evidence>